<dbReference type="Proteomes" id="UP000436911">
    <property type="component" value="Unassembled WGS sequence"/>
</dbReference>
<dbReference type="Gene3D" id="3.40.630.30">
    <property type="match status" value="1"/>
</dbReference>
<organism evidence="2 3">
    <name type="scientific">Agrobacterium vitis</name>
    <name type="common">Rhizobium vitis</name>
    <dbReference type="NCBI Taxonomy" id="373"/>
    <lineage>
        <taxon>Bacteria</taxon>
        <taxon>Pseudomonadati</taxon>
        <taxon>Pseudomonadota</taxon>
        <taxon>Alphaproteobacteria</taxon>
        <taxon>Hyphomicrobiales</taxon>
        <taxon>Rhizobiaceae</taxon>
        <taxon>Rhizobium/Agrobacterium group</taxon>
        <taxon>Agrobacterium</taxon>
    </lineage>
</organism>
<dbReference type="Pfam" id="PF13508">
    <property type="entry name" value="Acetyltransf_7"/>
    <property type="match status" value="1"/>
</dbReference>
<gene>
    <name evidence="2" type="ORF">DXT89_15340</name>
</gene>
<dbReference type="GO" id="GO:0016747">
    <property type="term" value="F:acyltransferase activity, transferring groups other than amino-acyl groups"/>
    <property type="evidence" value="ECO:0007669"/>
    <property type="project" value="InterPro"/>
</dbReference>
<protein>
    <submittedName>
        <fullName evidence="2">GNAT family N-acetyltransferase</fullName>
    </submittedName>
</protein>
<proteinExistence type="predicted"/>
<dbReference type="OrthoDB" id="572496at2"/>
<dbReference type="AlphaFoldDB" id="A0A368NVE6"/>
<evidence type="ECO:0000313" key="3">
    <source>
        <dbReference type="Proteomes" id="UP000436911"/>
    </source>
</evidence>
<name>A0A368NVE6_AGRVI</name>
<comment type="caution">
    <text evidence="2">The sequence shown here is derived from an EMBL/GenBank/DDBJ whole genome shotgun (WGS) entry which is preliminary data.</text>
</comment>
<dbReference type="GeneID" id="60682737"/>
<dbReference type="SUPFAM" id="SSF55729">
    <property type="entry name" value="Acyl-CoA N-acyltransferases (Nat)"/>
    <property type="match status" value="1"/>
</dbReference>
<sequence>MMTTAIGDPADTIHIGPATRQHFCSLRDVELASFETLRAAGAVTGDPVASSDEELRVYLDAGLLLAAFDGAESPVGYAGGYVSEGWLRIGEADVHPQWQRRGIGRRLINALLNEGRSRHLLGSTLTTDRFAPFNAPFYSSLGFQAVEGDACPMRLKKILAAEAAKGLNPLRRVAMMLVF</sequence>
<evidence type="ECO:0000313" key="2">
    <source>
        <dbReference type="EMBL" id="KAA3526723.1"/>
    </source>
</evidence>
<dbReference type="CDD" id="cd04301">
    <property type="entry name" value="NAT_SF"/>
    <property type="match status" value="1"/>
</dbReference>
<reference evidence="2 3" key="1">
    <citation type="submission" date="2018-08" db="EMBL/GenBank/DDBJ databases">
        <title>Genome sequencing of Agrobacterium vitis strain ICMP 10754.</title>
        <authorList>
            <person name="Visnovsky S.B."/>
            <person name="Pitman A.R."/>
        </authorList>
    </citation>
    <scope>NUCLEOTIDE SEQUENCE [LARGE SCALE GENOMIC DNA]</scope>
    <source>
        <strain evidence="2 3">ICMP 10754</strain>
    </source>
</reference>
<dbReference type="EMBL" id="QUSG01000007">
    <property type="protein sequence ID" value="KAA3526723.1"/>
    <property type="molecule type" value="Genomic_DNA"/>
</dbReference>
<dbReference type="PROSITE" id="PS51186">
    <property type="entry name" value="GNAT"/>
    <property type="match status" value="1"/>
</dbReference>
<evidence type="ECO:0000259" key="1">
    <source>
        <dbReference type="PROSITE" id="PS51186"/>
    </source>
</evidence>
<keyword evidence="2" id="KW-0808">Transferase</keyword>
<dbReference type="InterPro" id="IPR000182">
    <property type="entry name" value="GNAT_dom"/>
</dbReference>
<dbReference type="InterPro" id="IPR016181">
    <property type="entry name" value="Acyl_CoA_acyltransferase"/>
</dbReference>
<feature type="domain" description="N-acetyltransferase" evidence="1">
    <location>
        <begin position="13"/>
        <end position="168"/>
    </location>
</feature>
<dbReference type="RefSeq" id="WP_081089006.1">
    <property type="nucleotide sequence ID" value="NZ_CP055265.1"/>
</dbReference>
<accession>A0A368NVE6</accession>